<keyword evidence="2" id="KW-1185">Reference proteome</keyword>
<evidence type="ECO:0000313" key="1">
    <source>
        <dbReference type="EMBL" id="MDQ0512570.1"/>
    </source>
</evidence>
<protein>
    <submittedName>
        <fullName evidence="1">Uncharacterized protein</fullName>
    </submittedName>
</protein>
<dbReference type="RefSeq" id="WP_306891250.1">
    <property type="nucleotide sequence ID" value="NZ_JAUSVR010000014.1"/>
</dbReference>
<dbReference type="EMBL" id="JAUSVR010000014">
    <property type="protein sequence ID" value="MDQ0512570.1"/>
    <property type="molecule type" value="Genomic_DNA"/>
</dbReference>
<evidence type="ECO:0000313" key="2">
    <source>
        <dbReference type="Proteomes" id="UP001235094"/>
    </source>
</evidence>
<reference evidence="1 2" key="1">
    <citation type="submission" date="2023-07" db="EMBL/GenBank/DDBJ databases">
        <title>Genomic Encyclopedia of Type Strains, Phase IV (KMG-IV): sequencing the most valuable type-strain genomes for metagenomic binning, comparative biology and taxonomic classification.</title>
        <authorList>
            <person name="Goeker M."/>
        </authorList>
    </citation>
    <scope>NUCLEOTIDE SEQUENCE [LARGE SCALE GENOMIC DNA]</scope>
    <source>
        <strain evidence="1 2">DSM 15561</strain>
    </source>
</reference>
<comment type="caution">
    <text evidence="1">The sequence shown here is derived from an EMBL/GenBank/DDBJ whole genome shotgun (WGS) entry which is preliminary data.</text>
</comment>
<dbReference type="Proteomes" id="UP001235094">
    <property type="component" value="Unassembled WGS sequence"/>
</dbReference>
<proteinExistence type="predicted"/>
<organism evidence="1 2">
    <name type="scientific">Ancylobacter amanitiformis</name>
    <dbReference type="NCBI Taxonomy" id="217069"/>
    <lineage>
        <taxon>Bacteria</taxon>
        <taxon>Pseudomonadati</taxon>
        <taxon>Pseudomonadota</taxon>
        <taxon>Alphaproteobacteria</taxon>
        <taxon>Hyphomicrobiales</taxon>
        <taxon>Xanthobacteraceae</taxon>
        <taxon>Ancylobacter</taxon>
    </lineage>
</organism>
<sequence>MICYDYFYKYRLDPGGRWPGHWDLFISSWDNSSRVRFVYDNISAERKDWLIHPQYRLGDESLPEGGIVLATSEDDAIVRYLDGLEADGISLARISLCVDITGMIRPHLMFLTKMLRTRGVRRFDVIYAEPISYADRENTRFNDGDVLQTREVIGFQGLNTSSETREVLVVAPGFDDFSLKEVMSDKEGATLVEIFGLPSLQADMYQLNVLKAHSNAPRRGRGLHSRRFASASDPFAVASELSRVREQLELEMANRFYFSPLSTKAQALGFALFYMAECENTPASIIYPYTASYAPGTGSGVSGAWRYVIDFELLDRLVSRASDPQAHPRLST</sequence>
<name>A0ABU0LV75_9HYPH</name>
<accession>A0ABU0LV75</accession>
<gene>
    <name evidence="1" type="ORF">QOZ99_003480</name>
</gene>